<dbReference type="RefSeq" id="WP_145018174.1">
    <property type="nucleotide sequence ID" value="NZ_VLLN01000003.1"/>
</dbReference>
<evidence type="ECO:0000313" key="4">
    <source>
        <dbReference type="Proteomes" id="UP000319449"/>
    </source>
</evidence>
<accession>A0A562WRD2</accession>
<evidence type="ECO:0000313" key="3">
    <source>
        <dbReference type="EMBL" id="TWJ32706.1"/>
    </source>
</evidence>
<dbReference type="EMBL" id="VLLN01000003">
    <property type="protein sequence ID" value="TWJ32706.1"/>
    <property type="molecule type" value="Genomic_DNA"/>
</dbReference>
<dbReference type="Pfam" id="PF14321">
    <property type="entry name" value="DUF4382"/>
    <property type="match status" value="1"/>
</dbReference>
<name>A0A562WRD2_9BACT</name>
<dbReference type="AlphaFoldDB" id="A0A562WRD2"/>
<keyword evidence="4" id="KW-1185">Reference proteome</keyword>
<organism evidence="3 4">
    <name type="scientific">Geobacter argillaceus</name>
    <dbReference type="NCBI Taxonomy" id="345631"/>
    <lineage>
        <taxon>Bacteria</taxon>
        <taxon>Pseudomonadati</taxon>
        <taxon>Thermodesulfobacteriota</taxon>
        <taxon>Desulfuromonadia</taxon>
        <taxon>Geobacterales</taxon>
        <taxon>Geobacteraceae</taxon>
        <taxon>Geobacter</taxon>
    </lineage>
</organism>
<sequence length="561" mass="59222">MKGIGRILRPAVAMFSLALLLAGCGSSSPGDTTPAGTVDVDVTDAASIDYAHVYVTVRAVAFHTVDTKGFRLFSTNHVFKSYTANRAVQTSDWQVQTLPAPVTVDLAQLANGTVYADTNGKSLFSGIKLPEGKYQQIRIILAPTEGSYMGSITGLTYNNEVQLPNDTTHYPLRVPSAAEGIKLVPESPVVVTAGASVKLVLDFNLNNDVVKVSPNNQTEFILKPRLGYFDMNRVASITGKVSFGNLTTSRFVIKAEQVAANKTYRIVRRWTSVDKTTGKFNLYPLPVFGTATTATYDILLRGRNVQTAIVKGVKVHKGTTIASGVNLGTIAMQTGSEFTAQLQNAYHPSGAWLNFYQTIAGDSIPYEVRYRHLNPYTGKFFAPIELSTGPIQVASFDNAAQTVGAFTADTTSQGSFSAIVEASFYGRGTPVTVANGASPVSFAPSVLAALPSANSITANVTIPLTLTGLTKGHLFITHGGLVIDSYQVDSLIAAGGGQYTVLNLPGGTTTTPLAGAYYGVNVFGWGGGKIASGSLQHLDLTTGSVPTTGNTPPAITLRSGL</sequence>
<dbReference type="OrthoDB" id="9149474at2"/>
<feature type="domain" description="DUF4382" evidence="2">
    <location>
        <begin position="36"/>
        <end position="224"/>
    </location>
</feature>
<keyword evidence="1" id="KW-0732">Signal</keyword>
<evidence type="ECO:0000256" key="1">
    <source>
        <dbReference type="SAM" id="SignalP"/>
    </source>
</evidence>
<reference evidence="3 4" key="1">
    <citation type="submission" date="2019-07" db="EMBL/GenBank/DDBJ databases">
        <title>Genomic Encyclopedia of Archaeal and Bacterial Type Strains, Phase II (KMG-II): from individual species to whole genera.</title>
        <authorList>
            <person name="Goeker M."/>
        </authorList>
    </citation>
    <scope>NUCLEOTIDE SEQUENCE [LARGE SCALE GENOMIC DNA]</scope>
    <source>
        <strain evidence="3 4">ATCC BAA-1139</strain>
    </source>
</reference>
<proteinExistence type="predicted"/>
<comment type="caution">
    <text evidence="3">The sequence shown here is derived from an EMBL/GenBank/DDBJ whole genome shotgun (WGS) entry which is preliminary data.</text>
</comment>
<gene>
    <name evidence="3" type="ORF">JN12_00681</name>
</gene>
<feature type="signal peptide" evidence="1">
    <location>
        <begin position="1"/>
        <end position="29"/>
    </location>
</feature>
<feature type="chain" id="PRO_5021814046" evidence="1">
    <location>
        <begin position="30"/>
        <end position="561"/>
    </location>
</feature>
<dbReference type="InterPro" id="IPR025491">
    <property type="entry name" value="DUF4382"/>
</dbReference>
<dbReference type="PROSITE" id="PS51257">
    <property type="entry name" value="PROKAR_LIPOPROTEIN"/>
    <property type="match status" value="1"/>
</dbReference>
<evidence type="ECO:0000259" key="2">
    <source>
        <dbReference type="Pfam" id="PF14321"/>
    </source>
</evidence>
<protein>
    <submittedName>
        <fullName evidence="3">Uncharacterized protein DUF4382</fullName>
    </submittedName>
</protein>
<dbReference type="Proteomes" id="UP000319449">
    <property type="component" value="Unassembled WGS sequence"/>
</dbReference>